<dbReference type="GO" id="GO:0008168">
    <property type="term" value="F:methyltransferase activity"/>
    <property type="evidence" value="ECO:0007669"/>
    <property type="project" value="TreeGrafter"/>
</dbReference>
<dbReference type="SUPFAM" id="SSF53335">
    <property type="entry name" value="S-adenosyl-L-methionine-dependent methyltransferases"/>
    <property type="match status" value="1"/>
</dbReference>
<reference evidence="1" key="1">
    <citation type="submission" date="2022-04" db="EMBL/GenBank/DDBJ databases">
        <title>Carnegiea gigantea Genome sequencing and assembly v2.</title>
        <authorList>
            <person name="Copetti D."/>
            <person name="Sanderson M.J."/>
            <person name="Burquez A."/>
            <person name="Wojciechowski M.F."/>
        </authorList>
    </citation>
    <scope>NUCLEOTIDE SEQUENCE</scope>
    <source>
        <strain evidence="1">SGP5-SGP5p</strain>
        <tissue evidence="1">Aerial part</tissue>
    </source>
</reference>
<dbReference type="EMBL" id="JAKOGI010000448">
    <property type="protein sequence ID" value="KAJ8434857.1"/>
    <property type="molecule type" value="Genomic_DNA"/>
</dbReference>
<evidence type="ECO:0000313" key="2">
    <source>
        <dbReference type="Proteomes" id="UP001153076"/>
    </source>
</evidence>
<dbReference type="CDD" id="cd02440">
    <property type="entry name" value="AdoMet_MTases"/>
    <property type="match status" value="1"/>
</dbReference>
<sequence length="780" mass="87900">MRRIAVIGGGISGLGAAYELAKAGVTFPHMTELFDSLGIDTEPSDVTFSVSLDSGGGFDWGTQNGLRSVFAQKSNLLKPNFWSMIREIKKFKDDVIMYLEEVEDNRDMAHTETLGHFIKSRGYRELFQKAYLLSGYPQWLTVRGRSHCFVKKITDELELRGAEIKTGCEVHSVLTSNSGSVLFHGNGLQEIYDGCVMAVPAPDAIKILGKEATLEEMRILGAFHDLFLHHDKSFMPQNLAAWSAWNFLGSADGGAYLTYWLNVLQNIDETGLPCLVTLNPPHPPTKVLLKWSTGYLVPSVAATKALLELDNIQGKRGIWFSGLHHGNGSHEDALKAGMIAAHAVLGRSFTIYRNPKQMVPSWTEAAARHYVTRFLKQFISSGSLILLEEGGDVLTFEGSDKRCDWKTALRVHSPKFYWKIAAEADLGLADAFINGDFTVVDKNDGLLNLFRIILAKLYIYPPASEVKRKSHGSQGWWKPVLFTAAIASVKYFCQHVSRKNTVTRARQNVARHYDLSNEMFALFLDETMTYSCAIFKARVEEHHELLEIGCGWGSLAIEVVKKTGCRYTGITLAEEQLKLAEQRVKEAGLEDRIRFLLCDYRQLPSSHKYDRIISCGMLEHVGDEYYEDFFRQCESLLADNGVLVVQTISIPDERFDGYKRSSDFIREYIFPGGCLPSLSRITSAMATASRLCVEHAENIGVHYAQTLRCWRRNFLENQSKIHSLGFDEKFMRVWEYYFDYCAAGFITRTLGDYQIVFSRQGNLIAFCNPYESIPSVHSCS</sequence>
<accession>A0A9Q1K1C4</accession>
<dbReference type="PANTHER" id="PTHR43675:SF30">
    <property type="entry name" value="CYCLOPROPANE-FATTY-ACYL-PHOSPHOLIPID SYNTHASE"/>
    <property type="match status" value="1"/>
</dbReference>
<dbReference type="Gene3D" id="3.40.50.150">
    <property type="entry name" value="Vaccinia Virus protein VP39"/>
    <property type="match status" value="1"/>
</dbReference>
<proteinExistence type="predicted"/>
<name>A0A9Q1K1C4_9CARY</name>
<organism evidence="1 2">
    <name type="scientific">Carnegiea gigantea</name>
    <dbReference type="NCBI Taxonomy" id="171969"/>
    <lineage>
        <taxon>Eukaryota</taxon>
        <taxon>Viridiplantae</taxon>
        <taxon>Streptophyta</taxon>
        <taxon>Embryophyta</taxon>
        <taxon>Tracheophyta</taxon>
        <taxon>Spermatophyta</taxon>
        <taxon>Magnoliopsida</taxon>
        <taxon>eudicotyledons</taxon>
        <taxon>Gunneridae</taxon>
        <taxon>Pentapetalae</taxon>
        <taxon>Caryophyllales</taxon>
        <taxon>Cactineae</taxon>
        <taxon>Cactaceae</taxon>
        <taxon>Cactoideae</taxon>
        <taxon>Echinocereeae</taxon>
        <taxon>Carnegiea</taxon>
    </lineage>
</organism>
<dbReference type="InterPro" id="IPR029063">
    <property type="entry name" value="SAM-dependent_MTases_sf"/>
</dbReference>
<comment type="caution">
    <text evidence="1">The sequence shown here is derived from an EMBL/GenBank/DDBJ whole genome shotgun (WGS) entry which is preliminary data.</text>
</comment>
<protein>
    <recommendedName>
        <fullName evidence="3">Amine oxidase domain-containing protein</fullName>
    </recommendedName>
</protein>
<dbReference type="InterPro" id="IPR036188">
    <property type="entry name" value="FAD/NAD-bd_sf"/>
</dbReference>
<evidence type="ECO:0000313" key="1">
    <source>
        <dbReference type="EMBL" id="KAJ8434857.1"/>
    </source>
</evidence>
<dbReference type="InterPro" id="IPR026669">
    <property type="entry name" value="Arsenite_MeTrfase-like"/>
</dbReference>
<dbReference type="AlphaFoldDB" id="A0A9Q1K1C4"/>
<dbReference type="OrthoDB" id="5977668at2759"/>
<dbReference type="PANTHER" id="PTHR43675">
    <property type="entry name" value="ARSENITE METHYLTRANSFERASE"/>
    <property type="match status" value="1"/>
</dbReference>
<dbReference type="Pfam" id="PF02353">
    <property type="entry name" value="CMAS"/>
    <property type="match status" value="1"/>
</dbReference>
<dbReference type="Proteomes" id="UP001153076">
    <property type="component" value="Unassembled WGS sequence"/>
</dbReference>
<dbReference type="Gene3D" id="3.50.50.60">
    <property type="entry name" value="FAD/NAD(P)-binding domain"/>
    <property type="match status" value="1"/>
</dbReference>
<evidence type="ECO:0008006" key="3">
    <source>
        <dbReference type="Google" id="ProtNLM"/>
    </source>
</evidence>
<dbReference type="SUPFAM" id="SSF51905">
    <property type="entry name" value="FAD/NAD(P)-binding domain"/>
    <property type="match status" value="1"/>
</dbReference>
<gene>
    <name evidence="1" type="ORF">Cgig2_022136</name>
</gene>
<keyword evidence="2" id="KW-1185">Reference proteome</keyword>